<keyword evidence="1" id="KW-1133">Transmembrane helix</keyword>
<dbReference type="EMBL" id="BARV01027034">
    <property type="protein sequence ID" value="GAI46244.1"/>
    <property type="molecule type" value="Genomic_DNA"/>
</dbReference>
<dbReference type="AlphaFoldDB" id="X1QSK0"/>
<gene>
    <name evidence="2" type="ORF">S06H3_43568</name>
</gene>
<feature type="non-terminal residue" evidence="2">
    <location>
        <position position="53"/>
    </location>
</feature>
<feature type="transmembrane region" description="Helical" evidence="1">
    <location>
        <begin position="21"/>
        <end position="42"/>
    </location>
</feature>
<evidence type="ECO:0000313" key="2">
    <source>
        <dbReference type="EMBL" id="GAI46244.1"/>
    </source>
</evidence>
<evidence type="ECO:0008006" key="3">
    <source>
        <dbReference type="Google" id="ProtNLM"/>
    </source>
</evidence>
<comment type="caution">
    <text evidence="2">The sequence shown here is derived from an EMBL/GenBank/DDBJ whole genome shotgun (WGS) entry which is preliminary data.</text>
</comment>
<name>X1QSK0_9ZZZZ</name>
<protein>
    <recommendedName>
        <fullName evidence="3">ABC transmembrane type-1 domain-containing protein</fullName>
    </recommendedName>
</protein>
<evidence type="ECO:0000256" key="1">
    <source>
        <dbReference type="SAM" id="Phobius"/>
    </source>
</evidence>
<proteinExistence type="predicted"/>
<keyword evidence="1" id="KW-0812">Transmembrane</keyword>
<keyword evidence="1" id="KW-0472">Membrane</keyword>
<reference evidence="2" key="1">
    <citation type="journal article" date="2014" name="Front. Microbiol.">
        <title>High frequency of phylogenetically diverse reductive dehalogenase-homologous genes in deep subseafloor sedimentary metagenomes.</title>
        <authorList>
            <person name="Kawai M."/>
            <person name="Futagami T."/>
            <person name="Toyoda A."/>
            <person name="Takaki Y."/>
            <person name="Nishi S."/>
            <person name="Hori S."/>
            <person name="Arai W."/>
            <person name="Tsubouchi T."/>
            <person name="Morono Y."/>
            <person name="Uchiyama I."/>
            <person name="Ito T."/>
            <person name="Fujiyama A."/>
            <person name="Inagaki F."/>
            <person name="Takami H."/>
        </authorList>
    </citation>
    <scope>NUCLEOTIDE SEQUENCE</scope>
    <source>
        <strain evidence="2">Expedition CK06-06</strain>
    </source>
</reference>
<accession>X1QSK0</accession>
<sequence>MYNLWVQAYLTYKGLFYWLNWISYLTNIFIAPAIFVITYSILSRFALGPEAAQ</sequence>
<organism evidence="2">
    <name type="scientific">marine sediment metagenome</name>
    <dbReference type="NCBI Taxonomy" id="412755"/>
    <lineage>
        <taxon>unclassified sequences</taxon>
        <taxon>metagenomes</taxon>
        <taxon>ecological metagenomes</taxon>
    </lineage>
</organism>